<protein>
    <submittedName>
        <fullName evidence="4">Uncharacterized protein</fullName>
    </submittedName>
</protein>
<gene>
    <name evidence="4" type="ORF">CDD82_2519</name>
</gene>
<keyword evidence="2" id="KW-0274">FAD</keyword>
<dbReference type="PANTHER" id="PTHR23023">
    <property type="entry name" value="DIMETHYLANILINE MONOOXYGENASE"/>
    <property type="match status" value="1"/>
</dbReference>
<evidence type="ECO:0000256" key="1">
    <source>
        <dbReference type="ARBA" id="ARBA00022630"/>
    </source>
</evidence>
<evidence type="ECO:0000313" key="5">
    <source>
        <dbReference type="Proteomes" id="UP000224854"/>
    </source>
</evidence>
<name>A0A2C5XS46_9HYPO</name>
<dbReference type="EMBL" id="NJEU01001921">
    <property type="protein sequence ID" value="PHH59277.1"/>
    <property type="molecule type" value="Genomic_DNA"/>
</dbReference>
<keyword evidence="5" id="KW-1185">Reference proteome</keyword>
<sequence length="457" mass="49610">MDQQASVGGVWSREKIYPSLYAQIKHGLFEYSFYPMRHEGITGDGYVSGDTIHGYLCDFASDFGLERRLRLATRVDRVLRSAGGGWRLEVSSASGQRAVECDKLIYASGATSHAVVPAWPRSAGFAAPVVHSSETGRHLEALAKAPSATVVGGAKSSFDSVFLLLKNGTRVDWVIREHGSGPLALMPPTLLGAVNTMDVVTTRFMALMGTSVMNTDGAARQFLQRTLLGRLVVHLFWLVVNWIAEAHAGYSKSANARKLRPEPHGNGIYWANAGLGAASVPDFWKTVHEGQCTVHRSDIASLGDNNTVHLQNGTSFSTDYVVLSTGFDKSFHVFDPSLQRELGLVHDESQADKWARLDASADAAIDSLLPSLKHTPFSGRELEREQSAGGRKLLHGPSRHFRRLVVPALAARGDRSIVFPGFIHSIYTPMVSEPRGHGGRGCRVECLDPQAVWGAGA</sequence>
<accession>A0A2C5XS46</accession>
<evidence type="ECO:0000256" key="2">
    <source>
        <dbReference type="ARBA" id="ARBA00022827"/>
    </source>
</evidence>
<dbReference type="AlphaFoldDB" id="A0A2C5XS46"/>
<evidence type="ECO:0000256" key="3">
    <source>
        <dbReference type="ARBA" id="ARBA00023002"/>
    </source>
</evidence>
<reference evidence="4 5" key="1">
    <citation type="submission" date="2017-06" db="EMBL/GenBank/DDBJ databases">
        <title>Ant-infecting Ophiocordyceps genomes reveal a high diversity of potential behavioral manipulation genes and a possible major role for enterotoxins.</title>
        <authorList>
            <person name="De Bekker C."/>
            <person name="Evans H.C."/>
            <person name="Brachmann A."/>
            <person name="Hughes D.P."/>
        </authorList>
    </citation>
    <scope>NUCLEOTIDE SEQUENCE [LARGE SCALE GENOMIC DNA]</scope>
    <source>
        <strain evidence="4 5">1348a</strain>
    </source>
</reference>
<proteinExistence type="predicted"/>
<dbReference type="GO" id="GO:0016491">
    <property type="term" value="F:oxidoreductase activity"/>
    <property type="evidence" value="ECO:0007669"/>
    <property type="project" value="UniProtKB-KW"/>
</dbReference>
<dbReference type="InterPro" id="IPR050346">
    <property type="entry name" value="FMO-like"/>
</dbReference>
<organism evidence="4 5">
    <name type="scientific">Ophiocordyceps australis</name>
    <dbReference type="NCBI Taxonomy" id="1399860"/>
    <lineage>
        <taxon>Eukaryota</taxon>
        <taxon>Fungi</taxon>
        <taxon>Dikarya</taxon>
        <taxon>Ascomycota</taxon>
        <taxon>Pezizomycotina</taxon>
        <taxon>Sordariomycetes</taxon>
        <taxon>Hypocreomycetidae</taxon>
        <taxon>Hypocreales</taxon>
        <taxon>Ophiocordycipitaceae</taxon>
        <taxon>Ophiocordyceps</taxon>
    </lineage>
</organism>
<keyword evidence="3" id="KW-0560">Oxidoreductase</keyword>
<keyword evidence="1" id="KW-0285">Flavoprotein</keyword>
<dbReference type="Gene3D" id="3.50.50.60">
    <property type="entry name" value="FAD/NAD(P)-binding domain"/>
    <property type="match status" value="1"/>
</dbReference>
<dbReference type="Proteomes" id="UP000224854">
    <property type="component" value="Unassembled WGS sequence"/>
</dbReference>
<evidence type="ECO:0000313" key="4">
    <source>
        <dbReference type="EMBL" id="PHH59277.1"/>
    </source>
</evidence>
<dbReference type="InterPro" id="IPR036188">
    <property type="entry name" value="FAD/NAD-bd_sf"/>
</dbReference>
<dbReference type="SUPFAM" id="SSF51905">
    <property type="entry name" value="FAD/NAD(P)-binding domain"/>
    <property type="match status" value="1"/>
</dbReference>
<comment type="caution">
    <text evidence="4">The sequence shown here is derived from an EMBL/GenBank/DDBJ whole genome shotgun (WGS) entry which is preliminary data.</text>
</comment>
<dbReference type="OrthoDB" id="2915840at2759"/>